<reference evidence="3 4" key="1">
    <citation type="journal article" date="2012" name="Science">
        <title>The Paleozoic origin of enzymatic lignin decomposition reconstructed from 31 fungal genomes.</title>
        <authorList>
            <person name="Floudas D."/>
            <person name="Binder M."/>
            <person name="Riley R."/>
            <person name="Barry K."/>
            <person name="Blanchette R.A."/>
            <person name="Henrissat B."/>
            <person name="Martinez A.T."/>
            <person name="Otillar R."/>
            <person name="Spatafora J.W."/>
            <person name="Yadav J.S."/>
            <person name="Aerts A."/>
            <person name="Benoit I."/>
            <person name="Boyd A."/>
            <person name="Carlson A."/>
            <person name="Copeland A."/>
            <person name="Coutinho P.M."/>
            <person name="de Vries R.P."/>
            <person name="Ferreira P."/>
            <person name="Findley K."/>
            <person name="Foster B."/>
            <person name="Gaskell J."/>
            <person name="Glotzer D."/>
            <person name="Gorecki P."/>
            <person name="Heitman J."/>
            <person name="Hesse C."/>
            <person name="Hori C."/>
            <person name="Igarashi K."/>
            <person name="Jurgens J.A."/>
            <person name="Kallen N."/>
            <person name="Kersten P."/>
            <person name="Kohler A."/>
            <person name="Kuees U."/>
            <person name="Kumar T.K.A."/>
            <person name="Kuo A."/>
            <person name="LaButti K."/>
            <person name="Larrondo L.F."/>
            <person name="Lindquist E."/>
            <person name="Ling A."/>
            <person name="Lombard V."/>
            <person name="Lucas S."/>
            <person name="Lundell T."/>
            <person name="Martin R."/>
            <person name="McLaughlin D.J."/>
            <person name="Morgenstern I."/>
            <person name="Morin E."/>
            <person name="Murat C."/>
            <person name="Nagy L.G."/>
            <person name="Nolan M."/>
            <person name="Ohm R.A."/>
            <person name="Patyshakuliyeva A."/>
            <person name="Rokas A."/>
            <person name="Ruiz-Duenas F.J."/>
            <person name="Sabat G."/>
            <person name="Salamov A."/>
            <person name="Samejima M."/>
            <person name="Schmutz J."/>
            <person name="Slot J.C."/>
            <person name="St John F."/>
            <person name="Stenlid J."/>
            <person name="Sun H."/>
            <person name="Sun S."/>
            <person name="Syed K."/>
            <person name="Tsang A."/>
            <person name="Wiebenga A."/>
            <person name="Young D."/>
            <person name="Pisabarro A."/>
            <person name="Eastwood D.C."/>
            <person name="Martin F."/>
            <person name="Cullen D."/>
            <person name="Grigoriev I.V."/>
            <person name="Hibbett D.S."/>
        </authorList>
    </citation>
    <scope>NUCLEOTIDE SEQUENCE [LARGE SCALE GENOMIC DNA]</scope>
    <source>
        <strain evidence="3 4">MD-104</strain>
    </source>
</reference>
<evidence type="ECO:0000256" key="1">
    <source>
        <dbReference type="SAM" id="MobiDB-lite"/>
    </source>
</evidence>
<evidence type="ECO:0000313" key="4">
    <source>
        <dbReference type="Proteomes" id="UP000218811"/>
    </source>
</evidence>
<evidence type="ECO:0000313" key="3">
    <source>
        <dbReference type="EMBL" id="PCH33171.1"/>
    </source>
</evidence>
<proteinExistence type="predicted"/>
<evidence type="ECO:0000259" key="2">
    <source>
        <dbReference type="PROSITE" id="PS50181"/>
    </source>
</evidence>
<keyword evidence="4" id="KW-1185">Reference proteome</keyword>
<dbReference type="OrthoDB" id="2777543at2759"/>
<dbReference type="InterPro" id="IPR036047">
    <property type="entry name" value="F-box-like_dom_sf"/>
</dbReference>
<dbReference type="EMBL" id="KB467831">
    <property type="protein sequence ID" value="PCH33171.1"/>
    <property type="molecule type" value="Genomic_DNA"/>
</dbReference>
<dbReference type="AlphaFoldDB" id="A0A2H3ITY3"/>
<feature type="domain" description="F-box" evidence="2">
    <location>
        <begin position="75"/>
        <end position="122"/>
    </location>
</feature>
<dbReference type="SUPFAM" id="SSF81383">
    <property type="entry name" value="F-box domain"/>
    <property type="match status" value="1"/>
</dbReference>
<accession>A0A2H3ITY3</accession>
<dbReference type="InterPro" id="IPR001810">
    <property type="entry name" value="F-box_dom"/>
</dbReference>
<sequence>MPDRALQASRPHQAQGKMMLSIQPHPDPLRLAVLPRASPARQYRHADASTRRLPSASCDLPKASLARPQPPPPSLSPVMTLPPELLIQIFEHCGPAHARSLSHVCRFWRAAALATPALWTRIPTWAPLAAVHAYLVRSCGAPLAVDLLPLDSENAQSVHDALREHTDHIRTLSYSDTRADYGVAPHPIPEALWDPAPQLEDLSITLPSSHPYASLIPPPDCPQHLFAGHAPRLRAVALTRVPPALLPQHTFPSLIHLSLSSAILPAASIAPLLALLARAPALETLALAHIRRRAAATPDVAGTAAAPVRLARLRSLVVRDVTGAFAADLLRALELPAPCAVALEDVERAPVADLAWLRQLPPLAPLHALVDESTRERLEEAAALRLVLGIKVDVADDALTFDVALVRCPPSGTAPVVAPDPRTLSTDQDGAPAFRLAFSMPPSFARLQARAGWTRALLAYLPPSAVQRVREFVLHVDGPVPEVVLGEGDVSWLMHELQRVQTMWLCGEGAGIGVWEVLRPGRGEGEGKGGEDEDEVPLQRLDTLCVEMRSMDQRARRLMGRMLRAREAAGCAVRDVQVGMLASS</sequence>
<dbReference type="SMART" id="SM00256">
    <property type="entry name" value="FBOX"/>
    <property type="match status" value="1"/>
</dbReference>
<dbReference type="Pfam" id="PF12937">
    <property type="entry name" value="F-box-like"/>
    <property type="match status" value="1"/>
</dbReference>
<feature type="region of interest" description="Disordered" evidence="1">
    <location>
        <begin position="43"/>
        <end position="76"/>
    </location>
</feature>
<dbReference type="Proteomes" id="UP000218811">
    <property type="component" value="Unassembled WGS sequence"/>
</dbReference>
<organism evidence="3 4">
    <name type="scientific">Wolfiporia cocos (strain MD-104)</name>
    <name type="common">Brown rot fungus</name>
    <dbReference type="NCBI Taxonomy" id="742152"/>
    <lineage>
        <taxon>Eukaryota</taxon>
        <taxon>Fungi</taxon>
        <taxon>Dikarya</taxon>
        <taxon>Basidiomycota</taxon>
        <taxon>Agaricomycotina</taxon>
        <taxon>Agaricomycetes</taxon>
        <taxon>Polyporales</taxon>
        <taxon>Phaeolaceae</taxon>
        <taxon>Wolfiporia</taxon>
    </lineage>
</organism>
<gene>
    <name evidence="3" type="ORF">WOLCODRAFT_134962</name>
</gene>
<dbReference type="Gene3D" id="1.20.1280.50">
    <property type="match status" value="1"/>
</dbReference>
<name>A0A2H3ITY3_WOLCO</name>
<dbReference type="PROSITE" id="PS50181">
    <property type="entry name" value="FBOX"/>
    <property type="match status" value="1"/>
</dbReference>
<dbReference type="STRING" id="742152.A0A2H3ITY3"/>
<protein>
    <recommendedName>
        <fullName evidence="2">F-box domain-containing protein</fullName>
    </recommendedName>
</protein>